<dbReference type="Proteomes" id="UP000242146">
    <property type="component" value="Unassembled WGS sequence"/>
</dbReference>
<accession>A0A1X2G6B5</accession>
<feature type="compositionally biased region" description="Pro residues" evidence="2">
    <location>
        <begin position="159"/>
        <end position="170"/>
    </location>
</feature>
<evidence type="ECO:0000256" key="1">
    <source>
        <dbReference type="ARBA" id="ARBA00023125"/>
    </source>
</evidence>
<evidence type="ECO:0000313" key="5">
    <source>
        <dbReference type="Proteomes" id="UP000242146"/>
    </source>
</evidence>
<proteinExistence type="predicted"/>
<organism evidence="4 5">
    <name type="scientific">Hesseltinella vesiculosa</name>
    <dbReference type="NCBI Taxonomy" id="101127"/>
    <lineage>
        <taxon>Eukaryota</taxon>
        <taxon>Fungi</taxon>
        <taxon>Fungi incertae sedis</taxon>
        <taxon>Mucoromycota</taxon>
        <taxon>Mucoromycotina</taxon>
        <taxon>Mucoromycetes</taxon>
        <taxon>Mucorales</taxon>
        <taxon>Cunninghamellaceae</taxon>
        <taxon>Hesseltinella</taxon>
    </lineage>
</organism>
<comment type="caution">
    <text evidence="4">The sequence shown here is derived from an EMBL/GenBank/DDBJ whole genome shotgun (WGS) entry which is preliminary data.</text>
</comment>
<evidence type="ECO:0000256" key="2">
    <source>
        <dbReference type="SAM" id="MobiDB-lite"/>
    </source>
</evidence>
<protein>
    <recommendedName>
        <fullName evidence="3">Cas12f1-like TNB domain-containing protein</fullName>
    </recommendedName>
</protein>
<name>A0A1X2G6B5_9FUNG</name>
<dbReference type="GO" id="GO:0003677">
    <property type="term" value="F:DNA binding"/>
    <property type="evidence" value="ECO:0007669"/>
    <property type="project" value="UniProtKB-KW"/>
</dbReference>
<evidence type="ECO:0000259" key="3">
    <source>
        <dbReference type="Pfam" id="PF07282"/>
    </source>
</evidence>
<gene>
    <name evidence="4" type="ORF">DM01DRAFT_1150671</name>
</gene>
<keyword evidence="1" id="KW-0238">DNA-binding</keyword>
<reference evidence="4 5" key="1">
    <citation type="submission" date="2016-07" db="EMBL/GenBank/DDBJ databases">
        <title>Pervasive Adenine N6-methylation of Active Genes in Fungi.</title>
        <authorList>
            <consortium name="DOE Joint Genome Institute"/>
            <person name="Mondo S.J."/>
            <person name="Dannebaum R.O."/>
            <person name="Kuo R.C."/>
            <person name="Labutti K."/>
            <person name="Haridas S."/>
            <person name="Kuo A."/>
            <person name="Salamov A."/>
            <person name="Ahrendt S.R."/>
            <person name="Lipzen A."/>
            <person name="Sullivan W."/>
            <person name="Andreopoulos W.B."/>
            <person name="Clum A."/>
            <person name="Lindquist E."/>
            <person name="Daum C."/>
            <person name="Ramamoorthy G.K."/>
            <person name="Gryganskyi A."/>
            <person name="Culley D."/>
            <person name="Magnuson J.K."/>
            <person name="James T.Y."/>
            <person name="O'Malley M.A."/>
            <person name="Stajich J.E."/>
            <person name="Spatafora J.W."/>
            <person name="Visel A."/>
            <person name="Grigoriev I.V."/>
        </authorList>
    </citation>
    <scope>NUCLEOTIDE SEQUENCE [LARGE SCALE GENOMIC DNA]</scope>
    <source>
        <strain evidence="4 5">NRRL 3301</strain>
    </source>
</reference>
<sequence>MPHSKRLTLPFFIFYSSSRVRTVKHQFSGSLEPANGLPLISFGSAMVGRDGVHLRGHTVGRTDLVRRHLLERQKRALCLVSHTDEFWTSQNCHLCGEQLSPVRGTDGHVFSLKHCSNCVAIWDRDACAASNMFWILEETVQNGVRPLTLTRPPADRPPRPTLPSEPLWRP</sequence>
<dbReference type="Pfam" id="PF07282">
    <property type="entry name" value="Cas12f1-like_TNB"/>
    <property type="match status" value="1"/>
</dbReference>
<feature type="region of interest" description="Disordered" evidence="2">
    <location>
        <begin position="147"/>
        <end position="170"/>
    </location>
</feature>
<keyword evidence="5" id="KW-1185">Reference proteome</keyword>
<evidence type="ECO:0000313" key="4">
    <source>
        <dbReference type="EMBL" id="ORX46257.1"/>
    </source>
</evidence>
<feature type="domain" description="Cas12f1-like TNB" evidence="3">
    <location>
        <begin position="71"/>
        <end position="131"/>
    </location>
</feature>
<dbReference type="InterPro" id="IPR010095">
    <property type="entry name" value="Cas12f1-like_TNB"/>
</dbReference>
<dbReference type="EMBL" id="MCGT01000038">
    <property type="protein sequence ID" value="ORX46257.1"/>
    <property type="molecule type" value="Genomic_DNA"/>
</dbReference>
<dbReference type="AlphaFoldDB" id="A0A1X2G6B5"/>
<dbReference type="OrthoDB" id="2438399at2759"/>